<gene>
    <name evidence="1" type="ORF">T4A_13709</name>
</gene>
<sequence>MRITYVHFCKTFTVLHCGQVHQCVHLKAQIFKLTCSTEKKIAIETQTPVNINVINGHLDGTMGLISHRNFTLHELQEMLLYSQIISRRIAYDIFHHFCKQCPYRSSLERYMMSSDNECNRITESVKQLIGREAQSGA</sequence>
<protein>
    <submittedName>
        <fullName evidence="1">Uncharacterized protein</fullName>
    </submittedName>
</protein>
<organism evidence="1 2">
    <name type="scientific">Trichinella pseudospiralis</name>
    <name type="common">Parasitic roundworm</name>
    <dbReference type="NCBI Taxonomy" id="6337"/>
    <lineage>
        <taxon>Eukaryota</taxon>
        <taxon>Metazoa</taxon>
        <taxon>Ecdysozoa</taxon>
        <taxon>Nematoda</taxon>
        <taxon>Enoplea</taxon>
        <taxon>Dorylaimia</taxon>
        <taxon>Trichinellida</taxon>
        <taxon>Trichinellidae</taxon>
        <taxon>Trichinella</taxon>
    </lineage>
</organism>
<evidence type="ECO:0000313" key="1">
    <source>
        <dbReference type="EMBL" id="KRY71107.1"/>
    </source>
</evidence>
<comment type="caution">
    <text evidence="1">The sequence shown here is derived from an EMBL/GenBank/DDBJ whole genome shotgun (WGS) entry which is preliminary data.</text>
</comment>
<dbReference type="EMBL" id="JYDR01000062">
    <property type="protein sequence ID" value="KRY71107.1"/>
    <property type="molecule type" value="Genomic_DNA"/>
</dbReference>
<accession>A0A0V1ED40</accession>
<proteinExistence type="predicted"/>
<reference evidence="1 2" key="1">
    <citation type="submission" date="2015-01" db="EMBL/GenBank/DDBJ databases">
        <title>Evolution of Trichinella species and genotypes.</title>
        <authorList>
            <person name="Korhonen P.K."/>
            <person name="Edoardo P."/>
            <person name="Giuseppe L.R."/>
            <person name="Gasser R.B."/>
        </authorList>
    </citation>
    <scope>NUCLEOTIDE SEQUENCE [LARGE SCALE GENOMIC DNA]</scope>
    <source>
        <strain evidence="1">ISS13</strain>
    </source>
</reference>
<evidence type="ECO:0000313" key="2">
    <source>
        <dbReference type="Proteomes" id="UP000054632"/>
    </source>
</evidence>
<dbReference type="Proteomes" id="UP000054632">
    <property type="component" value="Unassembled WGS sequence"/>
</dbReference>
<dbReference type="AlphaFoldDB" id="A0A0V1ED40"/>
<name>A0A0V1ED40_TRIPS</name>